<evidence type="ECO:0000313" key="7">
    <source>
        <dbReference type="Proteomes" id="UP001321760"/>
    </source>
</evidence>
<evidence type="ECO:0000256" key="3">
    <source>
        <dbReference type="SAM" id="SignalP"/>
    </source>
</evidence>
<accession>A0AAV9H1S9</accession>
<keyword evidence="1" id="KW-0479">Metal-binding</keyword>
<dbReference type="PANTHER" id="PTHR11474">
    <property type="entry name" value="TYROSINASE FAMILY MEMBER"/>
    <property type="match status" value="1"/>
</dbReference>
<keyword evidence="3" id="KW-0732">Signal</keyword>
<sequence>MARFSAFALLAVPWLFLATLVNGDAVLDLQNKGRAAFDAALAKSTTCTKEKLQVRREWGDITVAERKAYISAMLCLMSKPSKLPAGQFPGAQNRYDDFVVVHMNQTLTIHGTGNFLSWHRYFTWAMENALRTECGYTGTQPYWDWGRWAQDPEKSPIFDGSDSSMSGNGKKISHRGTAFAPAGNGGGCVETGPFKNMTVRLGPMSVAVDPAPARNPRADGYGNNPRCLRRDISNQLSSRYGRTQDIVSLINNARTIANFQDMMQSNNGVHNTGHFTIAGDPGGDFYISPNDPAFWLHHSMIDRTWHIWQIQDYANRQQVIAGGTSMMSFGFGGRQQALSDPVDLGVVGPKVYKISELVSIVEGPFCYVYE</sequence>
<evidence type="ECO:0000256" key="1">
    <source>
        <dbReference type="ARBA" id="ARBA00022723"/>
    </source>
</evidence>
<evidence type="ECO:0000256" key="2">
    <source>
        <dbReference type="ARBA" id="ARBA00023002"/>
    </source>
</evidence>
<dbReference type="PROSITE" id="PS00498">
    <property type="entry name" value="TYROSINASE_2"/>
    <property type="match status" value="1"/>
</dbReference>
<organism evidence="6 7">
    <name type="scientific">Podospora aff. communis PSN243</name>
    <dbReference type="NCBI Taxonomy" id="3040156"/>
    <lineage>
        <taxon>Eukaryota</taxon>
        <taxon>Fungi</taxon>
        <taxon>Dikarya</taxon>
        <taxon>Ascomycota</taxon>
        <taxon>Pezizomycotina</taxon>
        <taxon>Sordariomycetes</taxon>
        <taxon>Sordariomycetidae</taxon>
        <taxon>Sordariales</taxon>
        <taxon>Podosporaceae</taxon>
        <taxon>Podospora</taxon>
    </lineage>
</organism>
<dbReference type="PRINTS" id="PR00092">
    <property type="entry name" value="TYROSINASE"/>
</dbReference>
<dbReference type="SUPFAM" id="SSF48056">
    <property type="entry name" value="Di-copper centre-containing domain"/>
    <property type="match status" value="1"/>
</dbReference>
<feature type="signal peptide" evidence="3">
    <location>
        <begin position="1"/>
        <end position="23"/>
    </location>
</feature>
<keyword evidence="7" id="KW-1185">Reference proteome</keyword>
<dbReference type="Gene3D" id="1.10.1280.10">
    <property type="entry name" value="Di-copper center containing domain from catechol oxidase"/>
    <property type="match status" value="1"/>
</dbReference>
<dbReference type="PANTHER" id="PTHR11474:SF125">
    <property type="entry name" value="N-ACETYL-6-HYDROXYTRYPTOPHAN OXIDASE IVOB-RELATED"/>
    <property type="match status" value="1"/>
</dbReference>
<dbReference type="Proteomes" id="UP001321760">
    <property type="component" value="Unassembled WGS sequence"/>
</dbReference>
<name>A0AAV9H1S9_9PEZI</name>
<dbReference type="InterPro" id="IPR002227">
    <property type="entry name" value="Tyrosinase_Cu-bd"/>
</dbReference>
<dbReference type="GO" id="GO:0046872">
    <property type="term" value="F:metal ion binding"/>
    <property type="evidence" value="ECO:0007669"/>
    <property type="project" value="UniProtKB-KW"/>
</dbReference>
<dbReference type="InterPro" id="IPR050316">
    <property type="entry name" value="Tyrosinase/Hemocyanin"/>
</dbReference>
<gene>
    <name evidence="6" type="ORF">QBC34DRAFT_289610</name>
</gene>
<proteinExistence type="predicted"/>
<feature type="domain" description="Tyrosinase copper-binding" evidence="4">
    <location>
        <begin position="110"/>
        <end position="127"/>
    </location>
</feature>
<reference evidence="6" key="1">
    <citation type="journal article" date="2023" name="Mol. Phylogenet. Evol.">
        <title>Genome-scale phylogeny and comparative genomics of the fungal order Sordariales.</title>
        <authorList>
            <person name="Hensen N."/>
            <person name="Bonometti L."/>
            <person name="Westerberg I."/>
            <person name="Brannstrom I.O."/>
            <person name="Guillou S."/>
            <person name="Cros-Aarteil S."/>
            <person name="Calhoun S."/>
            <person name="Haridas S."/>
            <person name="Kuo A."/>
            <person name="Mondo S."/>
            <person name="Pangilinan J."/>
            <person name="Riley R."/>
            <person name="LaButti K."/>
            <person name="Andreopoulos B."/>
            <person name="Lipzen A."/>
            <person name="Chen C."/>
            <person name="Yan M."/>
            <person name="Daum C."/>
            <person name="Ng V."/>
            <person name="Clum A."/>
            <person name="Steindorff A."/>
            <person name="Ohm R.A."/>
            <person name="Martin F."/>
            <person name="Silar P."/>
            <person name="Natvig D.O."/>
            <person name="Lalanne C."/>
            <person name="Gautier V."/>
            <person name="Ament-Velasquez S.L."/>
            <person name="Kruys A."/>
            <person name="Hutchinson M.I."/>
            <person name="Powell A.J."/>
            <person name="Barry K."/>
            <person name="Miller A.N."/>
            <person name="Grigoriev I.V."/>
            <person name="Debuchy R."/>
            <person name="Gladieux P."/>
            <person name="Hiltunen Thoren M."/>
            <person name="Johannesson H."/>
        </authorList>
    </citation>
    <scope>NUCLEOTIDE SEQUENCE</scope>
    <source>
        <strain evidence="6">PSN243</strain>
    </source>
</reference>
<evidence type="ECO:0000259" key="5">
    <source>
        <dbReference type="PROSITE" id="PS00498"/>
    </source>
</evidence>
<dbReference type="GO" id="GO:0016491">
    <property type="term" value="F:oxidoreductase activity"/>
    <property type="evidence" value="ECO:0007669"/>
    <property type="project" value="UniProtKB-KW"/>
</dbReference>
<dbReference type="Pfam" id="PF00264">
    <property type="entry name" value="Tyrosinase"/>
    <property type="match status" value="1"/>
</dbReference>
<dbReference type="EMBL" id="MU865916">
    <property type="protein sequence ID" value="KAK4454736.1"/>
    <property type="molecule type" value="Genomic_DNA"/>
</dbReference>
<keyword evidence="2" id="KW-0560">Oxidoreductase</keyword>
<feature type="chain" id="PRO_5043866318" description="Tyrosinase copper-binding domain-containing protein" evidence="3">
    <location>
        <begin position="24"/>
        <end position="370"/>
    </location>
</feature>
<dbReference type="AlphaFoldDB" id="A0AAV9H1S9"/>
<dbReference type="PROSITE" id="PS00497">
    <property type="entry name" value="TYROSINASE_1"/>
    <property type="match status" value="1"/>
</dbReference>
<dbReference type="InterPro" id="IPR008922">
    <property type="entry name" value="Di-copper_centre_dom_sf"/>
</dbReference>
<evidence type="ECO:0000313" key="6">
    <source>
        <dbReference type="EMBL" id="KAK4454736.1"/>
    </source>
</evidence>
<reference evidence="6" key="2">
    <citation type="submission" date="2023-05" db="EMBL/GenBank/DDBJ databases">
        <authorList>
            <consortium name="Lawrence Berkeley National Laboratory"/>
            <person name="Steindorff A."/>
            <person name="Hensen N."/>
            <person name="Bonometti L."/>
            <person name="Westerberg I."/>
            <person name="Brannstrom I.O."/>
            <person name="Guillou S."/>
            <person name="Cros-Aarteil S."/>
            <person name="Calhoun S."/>
            <person name="Haridas S."/>
            <person name="Kuo A."/>
            <person name="Mondo S."/>
            <person name="Pangilinan J."/>
            <person name="Riley R."/>
            <person name="Labutti K."/>
            <person name="Andreopoulos B."/>
            <person name="Lipzen A."/>
            <person name="Chen C."/>
            <person name="Yanf M."/>
            <person name="Daum C."/>
            <person name="Ng V."/>
            <person name="Clum A."/>
            <person name="Ohm R."/>
            <person name="Martin F."/>
            <person name="Silar P."/>
            <person name="Natvig D."/>
            <person name="Lalanne C."/>
            <person name="Gautier V."/>
            <person name="Ament-Velasquez S.L."/>
            <person name="Kruys A."/>
            <person name="Hutchinson M.I."/>
            <person name="Powell A.J."/>
            <person name="Barry K."/>
            <person name="Miller A.N."/>
            <person name="Grigoriev I.V."/>
            <person name="Debuchy R."/>
            <person name="Gladieux P."/>
            <person name="Thoren M.H."/>
            <person name="Johannesson H."/>
        </authorList>
    </citation>
    <scope>NUCLEOTIDE SEQUENCE</scope>
    <source>
        <strain evidence="6">PSN243</strain>
    </source>
</reference>
<evidence type="ECO:0000259" key="4">
    <source>
        <dbReference type="PROSITE" id="PS00497"/>
    </source>
</evidence>
<comment type="caution">
    <text evidence="6">The sequence shown here is derived from an EMBL/GenBank/DDBJ whole genome shotgun (WGS) entry which is preliminary data.</text>
</comment>
<protein>
    <recommendedName>
        <fullName evidence="4 5">Tyrosinase copper-binding domain-containing protein</fullName>
    </recommendedName>
</protein>
<feature type="domain" description="Tyrosinase copper-binding" evidence="5">
    <location>
        <begin position="291"/>
        <end position="302"/>
    </location>
</feature>